<dbReference type="PANTHER" id="PTHR12192">
    <property type="entry name" value="CATION TRANSPORT PROTEIN CHAC-RELATED"/>
    <property type="match status" value="1"/>
</dbReference>
<dbReference type="InterPro" id="IPR006840">
    <property type="entry name" value="ChaC"/>
</dbReference>
<dbReference type="Pfam" id="PF04752">
    <property type="entry name" value="ChaC"/>
    <property type="match status" value="1"/>
</dbReference>
<keyword evidence="2" id="KW-0456">Lyase</keyword>
<proteinExistence type="predicted"/>
<protein>
    <recommendedName>
        <fullName evidence="1">glutathione-specific gamma-glutamylcyclotransferase</fullName>
        <ecNumber evidence="1">4.3.2.7</ecNumber>
    </recommendedName>
</protein>
<evidence type="ECO:0000256" key="2">
    <source>
        <dbReference type="ARBA" id="ARBA00023239"/>
    </source>
</evidence>
<keyword evidence="5" id="KW-1185">Reference proteome</keyword>
<reference evidence="4 5" key="1">
    <citation type="submission" date="2021-12" db="EMBL/GenBank/DDBJ databases">
        <title>Discovery of the Pendulisporaceae a myxobacterial family with distinct sporulation behavior and unique specialized metabolism.</title>
        <authorList>
            <person name="Garcia R."/>
            <person name="Popoff A."/>
            <person name="Bader C.D."/>
            <person name="Loehr J."/>
            <person name="Walesch S."/>
            <person name="Walt C."/>
            <person name="Boldt J."/>
            <person name="Bunk B."/>
            <person name="Haeckl F.J.F.P.J."/>
            <person name="Gunesch A.P."/>
            <person name="Birkelbach J."/>
            <person name="Nuebel U."/>
            <person name="Pietschmann T."/>
            <person name="Bach T."/>
            <person name="Mueller R."/>
        </authorList>
    </citation>
    <scope>NUCLEOTIDE SEQUENCE [LARGE SCALE GENOMIC DNA]</scope>
    <source>
        <strain evidence="4 5">MSr12523</strain>
    </source>
</reference>
<dbReference type="InterPro" id="IPR013024">
    <property type="entry name" value="GGCT-like"/>
</dbReference>
<dbReference type="RefSeq" id="WP_394841701.1">
    <property type="nucleotide sequence ID" value="NZ_CP089982.1"/>
</dbReference>
<evidence type="ECO:0000313" key="4">
    <source>
        <dbReference type="EMBL" id="WXA91080.1"/>
    </source>
</evidence>
<dbReference type="Gene3D" id="3.10.490.10">
    <property type="entry name" value="Gamma-glutamyl cyclotransferase-like"/>
    <property type="match status" value="1"/>
</dbReference>
<dbReference type="EC" id="4.3.2.7" evidence="1"/>
<evidence type="ECO:0000256" key="3">
    <source>
        <dbReference type="SAM" id="MobiDB-lite"/>
    </source>
</evidence>
<sequence>MWIFAYGSLIFRPSFDYLEQRRAFVAGWTRRFWQGSPDHRGTPETPGRVVTLVADEHAWCGGAAFRIDPAQGEAVLAMLDAREQAGFERHRLPLWDSPDSPAPFADGLTYVASTDNPHFLGPLDEPSIADWIARSHGPSGPNSDYARNLHDALHALGIDDPHVRTIAQLLGRLAAPGFPTSPHSGPSGLPDPAR</sequence>
<dbReference type="SUPFAM" id="SSF110857">
    <property type="entry name" value="Gamma-glutamyl cyclotransferase-like"/>
    <property type="match status" value="1"/>
</dbReference>
<dbReference type="CDD" id="cd06661">
    <property type="entry name" value="GGCT_like"/>
    <property type="match status" value="1"/>
</dbReference>
<organism evidence="4 5">
    <name type="scientific">Pendulispora brunnea</name>
    <dbReference type="NCBI Taxonomy" id="2905690"/>
    <lineage>
        <taxon>Bacteria</taxon>
        <taxon>Pseudomonadati</taxon>
        <taxon>Myxococcota</taxon>
        <taxon>Myxococcia</taxon>
        <taxon>Myxococcales</taxon>
        <taxon>Sorangiineae</taxon>
        <taxon>Pendulisporaceae</taxon>
        <taxon>Pendulispora</taxon>
    </lineage>
</organism>
<evidence type="ECO:0000313" key="5">
    <source>
        <dbReference type="Proteomes" id="UP001379533"/>
    </source>
</evidence>
<evidence type="ECO:0000256" key="1">
    <source>
        <dbReference type="ARBA" id="ARBA00012344"/>
    </source>
</evidence>
<feature type="region of interest" description="Disordered" evidence="3">
    <location>
        <begin position="175"/>
        <end position="194"/>
    </location>
</feature>
<accession>A0ABZ2JX68</accession>
<dbReference type="PANTHER" id="PTHR12192:SF2">
    <property type="entry name" value="GLUTATHIONE-SPECIFIC GAMMA-GLUTAMYLCYCLOTRANSFERASE 2"/>
    <property type="match status" value="1"/>
</dbReference>
<gene>
    <name evidence="4" type="ORF">LZC95_32080</name>
</gene>
<dbReference type="Proteomes" id="UP001379533">
    <property type="component" value="Chromosome"/>
</dbReference>
<dbReference type="InterPro" id="IPR036568">
    <property type="entry name" value="GGCT-like_sf"/>
</dbReference>
<dbReference type="EMBL" id="CP089982">
    <property type="protein sequence ID" value="WXA91080.1"/>
    <property type="molecule type" value="Genomic_DNA"/>
</dbReference>
<name>A0ABZ2JX68_9BACT</name>